<accession>A0ABM0JSU8</accession>
<feature type="domain" description="Thioredoxin" evidence="3">
    <location>
        <begin position="55"/>
        <end position="173"/>
    </location>
</feature>
<dbReference type="CDD" id="cd02947">
    <property type="entry name" value="TRX_family"/>
    <property type="match status" value="1"/>
</dbReference>
<evidence type="ECO:0000313" key="4">
    <source>
        <dbReference type="Proteomes" id="UP000694888"/>
    </source>
</evidence>
<sequence>MNHARRCVHRLVVMRPQLRSVSQSYSTLSKGMMRPLIQASRKSYRFAPAIGNKMMSGGAGDSSFEVINVQDEEDFKKRVLEASATTPIVVDFHAEWCGPCKILGPRLESLMSKEQGKVTMAKVDIDDHSDLAMEYGVRSVPTVVAIKNGKIQNQFVGVIDDDQIKAFIEKLVIS</sequence>
<dbReference type="PRINTS" id="PR00421">
    <property type="entry name" value="THIOREDOXIN"/>
</dbReference>
<dbReference type="RefSeq" id="XP_005100694.1">
    <property type="nucleotide sequence ID" value="XM_005100637.3"/>
</dbReference>
<name>A0ABM0JSU8_APLCA</name>
<dbReference type="GeneID" id="101855028"/>
<dbReference type="Proteomes" id="UP000694888">
    <property type="component" value="Unplaced"/>
</dbReference>
<dbReference type="InterPro" id="IPR036249">
    <property type="entry name" value="Thioredoxin-like_sf"/>
</dbReference>
<keyword evidence="4" id="KW-1185">Reference proteome</keyword>
<proteinExistence type="inferred from homology"/>
<comment type="similarity">
    <text evidence="1">Belongs to the thioredoxin family.</text>
</comment>
<dbReference type="InterPro" id="IPR013766">
    <property type="entry name" value="Thioredoxin_domain"/>
</dbReference>
<protein>
    <submittedName>
        <fullName evidence="5">Thioredoxin, mitochondrial</fullName>
    </submittedName>
</protein>
<dbReference type="Gene3D" id="3.40.30.10">
    <property type="entry name" value="Glutaredoxin"/>
    <property type="match status" value="1"/>
</dbReference>
<dbReference type="InterPro" id="IPR017937">
    <property type="entry name" value="Thioredoxin_CS"/>
</dbReference>
<gene>
    <name evidence="5" type="primary">LOC101855028</name>
</gene>
<evidence type="ECO:0000313" key="5">
    <source>
        <dbReference type="RefSeq" id="XP_005100694.1"/>
    </source>
</evidence>
<evidence type="ECO:0000256" key="2">
    <source>
        <dbReference type="ARBA" id="ARBA00023157"/>
    </source>
</evidence>
<dbReference type="PANTHER" id="PTHR43601">
    <property type="entry name" value="THIOREDOXIN, MITOCHONDRIAL"/>
    <property type="match status" value="1"/>
</dbReference>
<dbReference type="PROSITE" id="PS51352">
    <property type="entry name" value="THIOREDOXIN_2"/>
    <property type="match status" value="1"/>
</dbReference>
<dbReference type="InterPro" id="IPR005746">
    <property type="entry name" value="Thioredoxin"/>
</dbReference>
<dbReference type="NCBIfam" id="TIGR01068">
    <property type="entry name" value="thioredoxin"/>
    <property type="match status" value="1"/>
</dbReference>
<keyword evidence="2" id="KW-1015">Disulfide bond</keyword>
<evidence type="ECO:0000256" key="1">
    <source>
        <dbReference type="ARBA" id="ARBA00008987"/>
    </source>
</evidence>
<dbReference type="SUPFAM" id="SSF52833">
    <property type="entry name" value="Thioredoxin-like"/>
    <property type="match status" value="1"/>
</dbReference>
<dbReference type="PROSITE" id="PS00194">
    <property type="entry name" value="THIOREDOXIN_1"/>
    <property type="match status" value="1"/>
</dbReference>
<organism evidence="4 5">
    <name type="scientific">Aplysia californica</name>
    <name type="common">California sea hare</name>
    <dbReference type="NCBI Taxonomy" id="6500"/>
    <lineage>
        <taxon>Eukaryota</taxon>
        <taxon>Metazoa</taxon>
        <taxon>Spiralia</taxon>
        <taxon>Lophotrochozoa</taxon>
        <taxon>Mollusca</taxon>
        <taxon>Gastropoda</taxon>
        <taxon>Heterobranchia</taxon>
        <taxon>Euthyneura</taxon>
        <taxon>Tectipleura</taxon>
        <taxon>Aplysiida</taxon>
        <taxon>Aplysioidea</taxon>
        <taxon>Aplysiidae</taxon>
        <taxon>Aplysia</taxon>
    </lineage>
</organism>
<evidence type="ECO:0000259" key="3">
    <source>
        <dbReference type="PROSITE" id="PS51352"/>
    </source>
</evidence>
<dbReference type="Pfam" id="PF00085">
    <property type="entry name" value="Thioredoxin"/>
    <property type="match status" value="1"/>
</dbReference>
<dbReference type="PANTHER" id="PTHR43601:SF3">
    <property type="entry name" value="THIOREDOXIN, MITOCHONDRIAL"/>
    <property type="match status" value="1"/>
</dbReference>
<reference evidence="5" key="1">
    <citation type="submission" date="2025-08" db="UniProtKB">
        <authorList>
            <consortium name="RefSeq"/>
        </authorList>
    </citation>
    <scope>IDENTIFICATION</scope>
</reference>